<organism evidence="1 2">
    <name type="scientific">Microthlaspi erraticum</name>
    <dbReference type="NCBI Taxonomy" id="1685480"/>
    <lineage>
        <taxon>Eukaryota</taxon>
        <taxon>Viridiplantae</taxon>
        <taxon>Streptophyta</taxon>
        <taxon>Embryophyta</taxon>
        <taxon>Tracheophyta</taxon>
        <taxon>Spermatophyta</taxon>
        <taxon>Magnoliopsida</taxon>
        <taxon>eudicotyledons</taxon>
        <taxon>Gunneridae</taxon>
        <taxon>Pentapetalae</taxon>
        <taxon>rosids</taxon>
        <taxon>malvids</taxon>
        <taxon>Brassicales</taxon>
        <taxon>Brassicaceae</taxon>
        <taxon>Coluteocarpeae</taxon>
        <taxon>Microthlaspi</taxon>
    </lineage>
</organism>
<dbReference type="EMBL" id="CACVBM020001274">
    <property type="protein sequence ID" value="CAA7042923.1"/>
    <property type="molecule type" value="Genomic_DNA"/>
</dbReference>
<evidence type="ECO:0000313" key="1">
    <source>
        <dbReference type="EMBL" id="CAA7042923.1"/>
    </source>
</evidence>
<comment type="caution">
    <text evidence="1">The sequence shown here is derived from an EMBL/GenBank/DDBJ whole genome shotgun (WGS) entry which is preliminary data.</text>
</comment>
<keyword evidence="2" id="KW-1185">Reference proteome</keyword>
<evidence type="ECO:0000313" key="2">
    <source>
        <dbReference type="Proteomes" id="UP000467841"/>
    </source>
</evidence>
<proteinExistence type="predicted"/>
<sequence length="185" mass="21497">MSPPMPSQSFRDGGVGFGTRFFYWSTSIPPNLDIDLSNKENNRITTNINEGFENSIWFWEIGNVNLMDDIAVESLIHVLDFEHTDLWKWLTAQEQPPEAVSSNPLIGARILRQFSVNERYSEDTLEKIGINFPVVERFGLWGDRQAHEESLMIPYYFLGCERFLGISTHREHEENQTKFKLLKPN</sequence>
<dbReference type="OrthoDB" id="284292at2759"/>
<gene>
    <name evidence="1" type="ORF">MERR_LOCUS30158</name>
</gene>
<name>A0A6D2JSZ5_9BRAS</name>
<dbReference type="AlphaFoldDB" id="A0A6D2JSZ5"/>
<protein>
    <submittedName>
        <fullName evidence="1">Uncharacterized protein</fullName>
    </submittedName>
</protein>
<dbReference type="Proteomes" id="UP000467841">
    <property type="component" value="Unassembled WGS sequence"/>
</dbReference>
<accession>A0A6D2JSZ5</accession>
<reference evidence="1" key="1">
    <citation type="submission" date="2020-01" db="EMBL/GenBank/DDBJ databases">
        <authorList>
            <person name="Mishra B."/>
        </authorList>
    </citation>
    <scope>NUCLEOTIDE SEQUENCE [LARGE SCALE GENOMIC DNA]</scope>
</reference>